<dbReference type="CDD" id="cd00088">
    <property type="entry name" value="HPT"/>
    <property type="match status" value="1"/>
</dbReference>
<gene>
    <name evidence="4" type="ORF">MVEN_00415300</name>
</gene>
<feature type="compositionally biased region" description="Pro residues" evidence="2">
    <location>
        <begin position="32"/>
        <end position="45"/>
    </location>
</feature>
<organism evidence="4 5">
    <name type="scientific">Mycena venus</name>
    <dbReference type="NCBI Taxonomy" id="2733690"/>
    <lineage>
        <taxon>Eukaryota</taxon>
        <taxon>Fungi</taxon>
        <taxon>Dikarya</taxon>
        <taxon>Basidiomycota</taxon>
        <taxon>Agaricomycotina</taxon>
        <taxon>Agaricomycetes</taxon>
        <taxon>Agaricomycetidae</taxon>
        <taxon>Agaricales</taxon>
        <taxon>Marasmiineae</taxon>
        <taxon>Mycenaceae</taxon>
        <taxon>Mycena</taxon>
    </lineage>
</organism>
<evidence type="ECO:0000256" key="1">
    <source>
        <dbReference type="PROSITE-ProRule" id="PRU00110"/>
    </source>
</evidence>
<keyword evidence="5" id="KW-1185">Reference proteome</keyword>
<dbReference type="GO" id="GO:0005634">
    <property type="term" value="C:nucleus"/>
    <property type="evidence" value="ECO:0007669"/>
    <property type="project" value="TreeGrafter"/>
</dbReference>
<reference evidence="4" key="1">
    <citation type="submission" date="2020-05" db="EMBL/GenBank/DDBJ databases">
        <title>Mycena genomes resolve the evolution of fungal bioluminescence.</title>
        <authorList>
            <person name="Tsai I.J."/>
        </authorList>
    </citation>
    <scope>NUCLEOTIDE SEQUENCE</scope>
    <source>
        <strain evidence="4">CCC161011</strain>
    </source>
</reference>
<dbReference type="Proteomes" id="UP000620124">
    <property type="component" value="Unassembled WGS sequence"/>
</dbReference>
<protein>
    <submittedName>
        <fullName evidence="4">Histidine-phosphotransfer domain HPT-domain-containing protein</fullName>
    </submittedName>
</protein>
<evidence type="ECO:0000313" key="4">
    <source>
        <dbReference type="EMBL" id="KAF7365425.1"/>
    </source>
</evidence>
<dbReference type="SUPFAM" id="SSF47226">
    <property type="entry name" value="Histidine-containing phosphotransfer domain, HPT domain"/>
    <property type="match status" value="1"/>
</dbReference>
<dbReference type="SMART" id="SM00073">
    <property type="entry name" value="HPT"/>
    <property type="match status" value="1"/>
</dbReference>
<feature type="region of interest" description="Disordered" evidence="2">
    <location>
        <begin position="1"/>
        <end position="55"/>
    </location>
</feature>
<dbReference type="EMBL" id="JACAZI010000003">
    <property type="protein sequence ID" value="KAF7365425.1"/>
    <property type="molecule type" value="Genomic_DNA"/>
</dbReference>
<dbReference type="OrthoDB" id="1673781at2759"/>
<dbReference type="PANTHER" id="PTHR28242:SF52">
    <property type="entry name" value="PHOSPHORELAY INTERMEDIATE PROTEIN YPD1"/>
    <property type="match status" value="1"/>
</dbReference>
<evidence type="ECO:0000313" key="5">
    <source>
        <dbReference type="Proteomes" id="UP000620124"/>
    </source>
</evidence>
<dbReference type="PANTHER" id="PTHR28242">
    <property type="entry name" value="PHOSPHORELAY INTERMEDIATE PROTEIN YPD1"/>
    <property type="match status" value="1"/>
</dbReference>
<dbReference type="GO" id="GO:0005737">
    <property type="term" value="C:cytoplasm"/>
    <property type="evidence" value="ECO:0007669"/>
    <property type="project" value="TreeGrafter"/>
</dbReference>
<dbReference type="Gene3D" id="1.20.120.160">
    <property type="entry name" value="HPT domain"/>
    <property type="match status" value="1"/>
</dbReference>
<evidence type="ECO:0000259" key="3">
    <source>
        <dbReference type="PROSITE" id="PS50894"/>
    </source>
</evidence>
<comment type="caution">
    <text evidence="4">The sequence shown here is derived from an EMBL/GenBank/DDBJ whole genome shotgun (WGS) entry which is preliminary data.</text>
</comment>
<name>A0A8H7D8N1_9AGAR</name>
<dbReference type="InterPro" id="IPR045871">
    <property type="entry name" value="AHP1-5/YPD1"/>
</dbReference>
<proteinExistence type="predicted"/>
<feature type="modified residue" description="Phosphohistidine" evidence="1">
    <location>
        <position position="116"/>
    </location>
</feature>
<dbReference type="InterPro" id="IPR036641">
    <property type="entry name" value="HPT_dom_sf"/>
</dbReference>
<feature type="domain" description="HPt" evidence="3">
    <location>
        <begin position="77"/>
        <end position="178"/>
    </location>
</feature>
<dbReference type="GO" id="GO:0043424">
    <property type="term" value="F:protein histidine kinase binding"/>
    <property type="evidence" value="ECO:0007669"/>
    <property type="project" value="InterPro"/>
</dbReference>
<evidence type="ECO:0000256" key="2">
    <source>
        <dbReference type="SAM" id="MobiDB-lite"/>
    </source>
</evidence>
<dbReference type="GO" id="GO:0000160">
    <property type="term" value="P:phosphorelay signal transduction system"/>
    <property type="evidence" value="ECO:0007669"/>
    <property type="project" value="InterPro"/>
</dbReference>
<sequence length="198" mass="21784">MADDPPRPDAPPPSSDPVPAPKDAKTDESSAPRPPPVPETAPDPPADAEARSRSSLLDSVIDMTIFDQILELDDDGTHEFAKEMVTAYFSQASTTFDDMDKALADKKLPELSALGHFLKGSSAALGIRKVQESCEKMQHYGALRDEDADKDLKPAEALDKIKVLLGEVKAEYTDAERWLRNWFKDELKDPFDDKAEAS</sequence>
<feature type="compositionally biased region" description="Pro residues" evidence="2">
    <location>
        <begin position="8"/>
        <end position="20"/>
    </location>
</feature>
<dbReference type="GO" id="GO:0009927">
    <property type="term" value="F:histidine phosphotransfer kinase activity"/>
    <property type="evidence" value="ECO:0007669"/>
    <property type="project" value="InterPro"/>
</dbReference>
<dbReference type="Pfam" id="PF01627">
    <property type="entry name" value="Hpt"/>
    <property type="match status" value="1"/>
</dbReference>
<keyword evidence="1" id="KW-0597">Phosphoprotein</keyword>
<accession>A0A8H7D8N1</accession>
<dbReference type="InterPro" id="IPR008207">
    <property type="entry name" value="Sig_transdc_His_kin_Hpt_dom"/>
</dbReference>
<dbReference type="AlphaFoldDB" id="A0A8H7D8N1"/>
<dbReference type="PROSITE" id="PS50894">
    <property type="entry name" value="HPT"/>
    <property type="match status" value="1"/>
</dbReference>